<dbReference type="InterPro" id="IPR005471">
    <property type="entry name" value="Tscrpt_reg_IclR_N"/>
</dbReference>
<accession>A0ABR8YE44</accession>
<dbReference type="Gene3D" id="1.10.10.10">
    <property type="entry name" value="Winged helix-like DNA-binding domain superfamily/Winged helix DNA-binding domain"/>
    <property type="match status" value="1"/>
</dbReference>
<dbReference type="SUPFAM" id="SSF46785">
    <property type="entry name" value="Winged helix' DNA-binding domain"/>
    <property type="match status" value="1"/>
</dbReference>
<dbReference type="InterPro" id="IPR036390">
    <property type="entry name" value="WH_DNA-bd_sf"/>
</dbReference>
<dbReference type="InterPro" id="IPR050707">
    <property type="entry name" value="HTH_MetabolicPath_Reg"/>
</dbReference>
<dbReference type="InterPro" id="IPR036388">
    <property type="entry name" value="WH-like_DNA-bd_sf"/>
</dbReference>
<evidence type="ECO:0000259" key="4">
    <source>
        <dbReference type="PROSITE" id="PS51077"/>
    </source>
</evidence>
<evidence type="ECO:0000313" key="7">
    <source>
        <dbReference type="Proteomes" id="UP000652763"/>
    </source>
</evidence>
<evidence type="ECO:0000256" key="2">
    <source>
        <dbReference type="ARBA" id="ARBA00023125"/>
    </source>
</evidence>
<keyword evidence="2" id="KW-0238">DNA-binding</keyword>
<gene>
    <name evidence="6" type="ORF">H9638_01445</name>
</gene>
<reference evidence="6 7" key="1">
    <citation type="submission" date="2020-08" db="EMBL/GenBank/DDBJ databases">
        <title>A Genomic Blueprint of the Chicken Gut Microbiome.</title>
        <authorList>
            <person name="Gilroy R."/>
            <person name="Ravi A."/>
            <person name="Getino M."/>
            <person name="Pursley I."/>
            <person name="Horton D.L."/>
            <person name="Alikhan N.-F."/>
            <person name="Baker D."/>
            <person name="Gharbi K."/>
            <person name="Hall N."/>
            <person name="Watson M."/>
            <person name="Adriaenssens E.M."/>
            <person name="Foster-Nyarko E."/>
            <person name="Jarju S."/>
            <person name="Secka A."/>
            <person name="Antonio M."/>
            <person name="Oren A."/>
            <person name="Chaudhuri R."/>
            <person name="La Ragione R.M."/>
            <person name="Hildebrand F."/>
            <person name="Pallen M.J."/>
        </authorList>
    </citation>
    <scope>NUCLEOTIDE SEQUENCE [LARGE SCALE GENOMIC DNA]</scope>
    <source>
        <strain evidence="6 7">Sa2BUA2</strain>
    </source>
</reference>
<dbReference type="Gene3D" id="3.30.450.40">
    <property type="match status" value="1"/>
</dbReference>
<dbReference type="Pfam" id="PF09339">
    <property type="entry name" value="HTH_IclR"/>
    <property type="match status" value="1"/>
</dbReference>
<dbReference type="PROSITE" id="PS51077">
    <property type="entry name" value="HTH_ICLR"/>
    <property type="match status" value="1"/>
</dbReference>
<proteinExistence type="predicted"/>
<protein>
    <submittedName>
        <fullName evidence="6">IclR family transcriptional regulator</fullName>
    </submittedName>
</protein>
<feature type="domain" description="HTH iclR-type" evidence="4">
    <location>
        <begin position="8"/>
        <end position="68"/>
    </location>
</feature>
<evidence type="ECO:0000259" key="5">
    <source>
        <dbReference type="PROSITE" id="PS51078"/>
    </source>
</evidence>
<keyword evidence="3" id="KW-0804">Transcription</keyword>
<evidence type="ECO:0000313" key="6">
    <source>
        <dbReference type="EMBL" id="MBD8042467.1"/>
    </source>
</evidence>
<keyword evidence="7" id="KW-1185">Reference proteome</keyword>
<dbReference type="PROSITE" id="PS51078">
    <property type="entry name" value="ICLR_ED"/>
    <property type="match status" value="1"/>
</dbReference>
<sequence length="253" mass="26950">MARSSQGHSGLSRAVRVLEAFNPSRSELTLTQIAARTGMPTSTVHGIVAELVGLGLLERRGRELLLGVKLWELAVRAPGVFGLRETALPYLEQLRDKLQQHAQLGILQGAEVLYLERLSAPESAVNFTAVGGRIPWYATSSGLVLVAGQSPEEENRILELPRPRYATEPAQSTSSLRARVAKARSEGHAVTSGFIHPESTAIAVPVRGPYGQTVAALAVVVPADGFQIEPVLAALAPAARTVGLELKRSLTGM</sequence>
<dbReference type="InterPro" id="IPR014757">
    <property type="entry name" value="Tscrpt_reg_IclR_C"/>
</dbReference>
<dbReference type="SMART" id="SM00346">
    <property type="entry name" value="HTH_ICLR"/>
    <property type="match status" value="1"/>
</dbReference>
<dbReference type="PANTHER" id="PTHR30136">
    <property type="entry name" value="HELIX-TURN-HELIX TRANSCRIPTIONAL REGULATOR, ICLR FAMILY"/>
    <property type="match status" value="1"/>
</dbReference>
<evidence type="ECO:0000256" key="1">
    <source>
        <dbReference type="ARBA" id="ARBA00023015"/>
    </source>
</evidence>
<organism evidence="6 7">
    <name type="scientific">Arthrobacter pullicola</name>
    <dbReference type="NCBI Taxonomy" id="2762224"/>
    <lineage>
        <taxon>Bacteria</taxon>
        <taxon>Bacillati</taxon>
        <taxon>Actinomycetota</taxon>
        <taxon>Actinomycetes</taxon>
        <taxon>Micrococcales</taxon>
        <taxon>Micrococcaceae</taxon>
        <taxon>Arthrobacter</taxon>
    </lineage>
</organism>
<name>A0ABR8YE44_9MICC</name>
<evidence type="ECO:0000256" key="3">
    <source>
        <dbReference type="ARBA" id="ARBA00023163"/>
    </source>
</evidence>
<dbReference type="SUPFAM" id="SSF55781">
    <property type="entry name" value="GAF domain-like"/>
    <property type="match status" value="1"/>
</dbReference>
<keyword evidence="1" id="KW-0805">Transcription regulation</keyword>
<dbReference type="EMBL" id="JACSQC010000001">
    <property type="protein sequence ID" value="MBD8042467.1"/>
    <property type="molecule type" value="Genomic_DNA"/>
</dbReference>
<dbReference type="Proteomes" id="UP000652763">
    <property type="component" value="Unassembled WGS sequence"/>
</dbReference>
<dbReference type="RefSeq" id="WP_191745401.1">
    <property type="nucleotide sequence ID" value="NZ_JACSQC010000001.1"/>
</dbReference>
<dbReference type="InterPro" id="IPR029016">
    <property type="entry name" value="GAF-like_dom_sf"/>
</dbReference>
<dbReference type="Pfam" id="PF01614">
    <property type="entry name" value="IclR_C"/>
    <property type="match status" value="1"/>
</dbReference>
<feature type="domain" description="IclR-ED" evidence="5">
    <location>
        <begin position="69"/>
        <end position="252"/>
    </location>
</feature>
<dbReference type="PANTHER" id="PTHR30136:SF24">
    <property type="entry name" value="HTH-TYPE TRANSCRIPTIONAL REPRESSOR ALLR"/>
    <property type="match status" value="1"/>
</dbReference>
<comment type="caution">
    <text evidence="6">The sequence shown here is derived from an EMBL/GenBank/DDBJ whole genome shotgun (WGS) entry which is preliminary data.</text>
</comment>